<dbReference type="PRINTS" id="PR00625">
    <property type="entry name" value="JDOMAIN"/>
</dbReference>
<dbReference type="InterPro" id="IPR001623">
    <property type="entry name" value="DnaJ_domain"/>
</dbReference>
<proteinExistence type="predicted"/>
<dbReference type="EMBL" id="FJUY01000022">
    <property type="protein sequence ID" value="CZT24704.1"/>
    <property type="molecule type" value="Genomic_DNA"/>
</dbReference>
<dbReference type="InterPro" id="IPR053025">
    <property type="entry name" value="Mito_ATP_Synthase-Asso"/>
</dbReference>
<feature type="region of interest" description="Disordered" evidence="1">
    <location>
        <begin position="106"/>
        <end position="234"/>
    </location>
</feature>
<feature type="compositionally biased region" description="Basic and acidic residues" evidence="1">
    <location>
        <begin position="204"/>
        <end position="223"/>
    </location>
</feature>
<dbReference type="Proteomes" id="UP000225277">
    <property type="component" value="Unassembled WGS sequence"/>
</dbReference>
<evidence type="ECO:0000256" key="2">
    <source>
        <dbReference type="SAM" id="Phobius"/>
    </source>
</evidence>
<feature type="region of interest" description="Disordered" evidence="1">
    <location>
        <begin position="28"/>
        <end position="49"/>
    </location>
</feature>
<evidence type="ECO:0000256" key="1">
    <source>
        <dbReference type="SAM" id="MobiDB-lite"/>
    </source>
</evidence>
<dbReference type="SUPFAM" id="SSF46565">
    <property type="entry name" value="Chaperone J-domain"/>
    <property type="match status" value="1"/>
</dbReference>
<name>A0A2D3VNY3_9PEZI</name>
<evidence type="ECO:0000313" key="5">
    <source>
        <dbReference type="Proteomes" id="UP000225277"/>
    </source>
</evidence>
<evidence type="ECO:0000313" key="4">
    <source>
        <dbReference type="EMBL" id="CZT24704.1"/>
    </source>
</evidence>
<dbReference type="GeneID" id="35605474"/>
<dbReference type="SMART" id="SM00271">
    <property type="entry name" value="DnaJ"/>
    <property type="match status" value="1"/>
</dbReference>
<organism evidence="4 5">
    <name type="scientific">Ramularia collo-cygni</name>
    <dbReference type="NCBI Taxonomy" id="112498"/>
    <lineage>
        <taxon>Eukaryota</taxon>
        <taxon>Fungi</taxon>
        <taxon>Dikarya</taxon>
        <taxon>Ascomycota</taxon>
        <taxon>Pezizomycotina</taxon>
        <taxon>Dothideomycetes</taxon>
        <taxon>Dothideomycetidae</taxon>
        <taxon>Mycosphaerellales</taxon>
        <taxon>Mycosphaerellaceae</taxon>
        <taxon>Ramularia</taxon>
    </lineage>
</organism>
<gene>
    <name evidence="4" type="ORF">RCC_10431</name>
</gene>
<feature type="compositionally biased region" description="Gly residues" evidence="1">
    <location>
        <begin position="188"/>
        <end position="198"/>
    </location>
</feature>
<dbReference type="PROSITE" id="PS50076">
    <property type="entry name" value="DNAJ_2"/>
    <property type="match status" value="1"/>
</dbReference>
<dbReference type="PANTHER" id="PTHR44873">
    <property type="entry name" value="DNAJ HOMOLOG SUBFAMILY C MEMBER 30, MITOCHONDRIAL"/>
    <property type="match status" value="1"/>
</dbReference>
<evidence type="ECO:0000259" key="3">
    <source>
        <dbReference type="PROSITE" id="PS50076"/>
    </source>
</evidence>
<protein>
    <submittedName>
        <fullName evidence="4">Related to MDJ1 Heat shock protein-chaperone</fullName>
    </submittedName>
</protein>
<dbReference type="AlphaFoldDB" id="A0A2D3VNY3"/>
<dbReference type="PANTHER" id="PTHR44873:SF1">
    <property type="entry name" value="DNAJ HOMOLOG SUBFAMILY C MEMBER 30, MITOCHONDRIAL"/>
    <property type="match status" value="1"/>
</dbReference>
<dbReference type="STRING" id="112498.A0A2D3VNY3"/>
<keyword evidence="2" id="KW-0812">Transmembrane</keyword>
<keyword evidence="2" id="KW-1133">Transmembrane helix</keyword>
<dbReference type="Pfam" id="PF00226">
    <property type="entry name" value="DnaJ"/>
    <property type="match status" value="1"/>
</dbReference>
<dbReference type="Gene3D" id="1.10.287.110">
    <property type="entry name" value="DnaJ domain"/>
    <property type="match status" value="1"/>
</dbReference>
<sequence>MIVRSCIFKWRTPLPCSLVTARPLRHFHSSTGRRDEDGNHYTTLDVPTSATPAEIKKQFYKLSKSNHPDLHPNDPNASQKFVKISEAYATLGSAEKRQRYDRDHIRVQQQQDSSNHGPVPRGSYSSASTGPGGRPASGLSRRRTQFRGPPPSFYRNGGWGEHSDKRGEYANRASHTNETSGQSASGPAGPGMGPGGFTMGFDGDVPHFDNRSHTQTHSEIENRHRTRRKRASQYESAEMAGNGSSVLFNFLLLTGVLGVAVGTSAAVYGGQRKPALRRLEPDR</sequence>
<keyword evidence="5" id="KW-1185">Reference proteome</keyword>
<dbReference type="InterPro" id="IPR036869">
    <property type="entry name" value="J_dom_sf"/>
</dbReference>
<feature type="transmembrane region" description="Helical" evidence="2">
    <location>
        <begin position="246"/>
        <end position="268"/>
    </location>
</feature>
<keyword evidence="2" id="KW-0472">Membrane</keyword>
<dbReference type="OrthoDB" id="10250354at2759"/>
<reference evidence="4 5" key="1">
    <citation type="submission" date="2016-03" db="EMBL/GenBank/DDBJ databases">
        <authorList>
            <person name="Ploux O."/>
        </authorList>
    </citation>
    <scope>NUCLEOTIDE SEQUENCE [LARGE SCALE GENOMIC DNA]</scope>
    <source>
        <strain evidence="4 5">URUG2</strain>
    </source>
</reference>
<feature type="domain" description="J" evidence="3">
    <location>
        <begin position="39"/>
        <end position="104"/>
    </location>
</feature>
<dbReference type="CDD" id="cd06257">
    <property type="entry name" value="DnaJ"/>
    <property type="match status" value="1"/>
</dbReference>
<feature type="compositionally biased region" description="Polar residues" evidence="1">
    <location>
        <begin position="107"/>
        <end position="116"/>
    </location>
</feature>
<accession>A0A2D3VNY3</accession>
<feature type="compositionally biased region" description="Polar residues" evidence="1">
    <location>
        <begin position="40"/>
        <end position="49"/>
    </location>
</feature>
<dbReference type="RefSeq" id="XP_023631428.1">
    <property type="nucleotide sequence ID" value="XM_023775660.1"/>
</dbReference>
<keyword evidence="4" id="KW-0346">Stress response</keyword>